<dbReference type="GO" id="GO:0045944">
    <property type="term" value="P:positive regulation of transcription by RNA polymerase II"/>
    <property type="evidence" value="ECO:0007669"/>
    <property type="project" value="TreeGrafter"/>
</dbReference>
<dbReference type="InterPro" id="IPR020479">
    <property type="entry name" value="HD_metazoa"/>
</dbReference>
<dbReference type="InterPro" id="IPR009057">
    <property type="entry name" value="Homeodomain-like_sf"/>
</dbReference>
<dbReference type="STRING" id="121845.A0A1S3DUX2"/>
<keyword evidence="3" id="KW-0805">Transcription regulation</keyword>
<keyword evidence="2" id="KW-0217">Developmental protein</keyword>
<reference evidence="14" key="1">
    <citation type="submission" date="2025-08" db="UniProtKB">
        <authorList>
            <consortium name="RefSeq"/>
        </authorList>
    </citation>
    <scope>IDENTIFICATION</scope>
</reference>
<dbReference type="PANTHER" id="PTHR45771:SF14">
    <property type="entry name" value="HOMEOTIC PROTEIN DEFORMED"/>
    <property type="match status" value="1"/>
</dbReference>
<evidence type="ECO:0000256" key="4">
    <source>
        <dbReference type="ARBA" id="ARBA00023125"/>
    </source>
</evidence>
<dbReference type="InterPro" id="IPR001827">
    <property type="entry name" value="Homeobox_Antennapedia_CS"/>
</dbReference>
<feature type="DNA-binding region" description="Homeobox" evidence="9">
    <location>
        <begin position="99"/>
        <end position="158"/>
    </location>
</feature>
<dbReference type="PRINTS" id="PR00024">
    <property type="entry name" value="HOMEOBOX"/>
</dbReference>
<dbReference type="SUPFAM" id="SSF46689">
    <property type="entry name" value="Homeodomain-like"/>
    <property type="match status" value="1"/>
</dbReference>
<dbReference type="SMART" id="SM00389">
    <property type="entry name" value="HOX"/>
    <property type="match status" value="1"/>
</dbReference>
<evidence type="ECO:0000256" key="6">
    <source>
        <dbReference type="ARBA" id="ARBA00023163"/>
    </source>
</evidence>
<dbReference type="GO" id="GO:0005654">
    <property type="term" value="C:nucleoplasm"/>
    <property type="evidence" value="ECO:0007669"/>
    <property type="project" value="TreeGrafter"/>
</dbReference>
<name>A0A1S3DUX2_DIACI</name>
<dbReference type="PROSITE" id="PS50071">
    <property type="entry name" value="HOMEOBOX_2"/>
    <property type="match status" value="1"/>
</dbReference>
<evidence type="ECO:0000256" key="9">
    <source>
        <dbReference type="PROSITE-ProRule" id="PRU00108"/>
    </source>
</evidence>
<keyword evidence="4 9" id="KW-0238">DNA-binding</keyword>
<dbReference type="PROSITE" id="PS00027">
    <property type="entry name" value="HOMEOBOX_1"/>
    <property type="match status" value="1"/>
</dbReference>
<comment type="similarity">
    <text evidence="8">Belongs to the Antp homeobox family. Deformed subfamily.</text>
</comment>
<dbReference type="KEGG" id="dci:103524708"/>
<feature type="compositionally biased region" description="Polar residues" evidence="11">
    <location>
        <begin position="1"/>
        <end position="20"/>
    </location>
</feature>
<keyword evidence="7 9" id="KW-0539">Nucleus</keyword>
<dbReference type="InterPro" id="IPR017995">
    <property type="entry name" value="Homeobox_antennapedia"/>
</dbReference>
<dbReference type="Pfam" id="PF00046">
    <property type="entry name" value="Homeodomain"/>
    <property type="match status" value="1"/>
</dbReference>
<dbReference type="Gene3D" id="1.10.10.60">
    <property type="entry name" value="Homeodomain-like"/>
    <property type="match status" value="1"/>
</dbReference>
<protein>
    <submittedName>
        <fullName evidence="14">Homeotic protein deformed</fullName>
    </submittedName>
</protein>
<evidence type="ECO:0000313" key="13">
    <source>
        <dbReference type="Proteomes" id="UP000079169"/>
    </source>
</evidence>
<organism evidence="13 14">
    <name type="scientific">Diaphorina citri</name>
    <name type="common">Asian citrus psyllid</name>
    <dbReference type="NCBI Taxonomy" id="121845"/>
    <lineage>
        <taxon>Eukaryota</taxon>
        <taxon>Metazoa</taxon>
        <taxon>Ecdysozoa</taxon>
        <taxon>Arthropoda</taxon>
        <taxon>Hexapoda</taxon>
        <taxon>Insecta</taxon>
        <taxon>Pterygota</taxon>
        <taxon>Neoptera</taxon>
        <taxon>Paraneoptera</taxon>
        <taxon>Hemiptera</taxon>
        <taxon>Sternorrhyncha</taxon>
        <taxon>Psylloidea</taxon>
        <taxon>Psyllidae</taxon>
        <taxon>Diaphorininae</taxon>
        <taxon>Diaphorina</taxon>
    </lineage>
</organism>
<evidence type="ECO:0000256" key="2">
    <source>
        <dbReference type="ARBA" id="ARBA00022473"/>
    </source>
</evidence>
<evidence type="ECO:0000313" key="14">
    <source>
        <dbReference type="RefSeq" id="XP_008487962.3"/>
    </source>
</evidence>
<feature type="compositionally biased region" description="Acidic residues" evidence="11">
    <location>
        <begin position="40"/>
        <end position="66"/>
    </location>
</feature>
<keyword evidence="6" id="KW-0804">Transcription</keyword>
<feature type="compositionally biased region" description="Low complexity" evidence="11">
    <location>
        <begin position="21"/>
        <end position="38"/>
    </location>
</feature>
<evidence type="ECO:0000256" key="5">
    <source>
        <dbReference type="ARBA" id="ARBA00023155"/>
    </source>
</evidence>
<sequence>MSPSNIHTMSPNTASNLHTLSPNCNANNILSNNLEPNSTDSEDDLDDDDDYGGDEGGSDLMIDENSMESNNTDRVIYPWMKKIHVAGVANGSFQPGMEPKRQRTAYTRHQILELEKEFHFNRYLTRRRRIEIAHTLVLSERQIKIWFQNRRMKWKKDNKLPNTKNVRRKNGQPPKKGKKNANSNTSNIDEKIVKEDSQRAFKIVDENIQRAQNIAADSNEQIRRERKTQIAILVI</sequence>
<keyword evidence="13" id="KW-1185">Reference proteome</keyword>
<dbReference type="PaxDb" id="121845-A0A1S3DUX2"/>
<keyword evidence="5 9" id="KW-0371">Homeobox</keyword>
<dbReference type="PROSITE" id="PS00032">
    <property type="entry name" value="ANTENNAPEDIA"/>
    <property type="match status" value="1"/>
</dbReference>
<dbReference type="RefSeq" id="XP_008487962.3">
    <property type="nucleotide sequence ID" value="XM_008489740.3"/>
</dbReference>
<gene>
    <name evidence="14" type="primary">LOC103524708</name>
</gene>
<dbReference type="Proteomes" id="UP000079169">
    <property type="component" value="Unplaced"/>
</dbReference>
<dbReference type="AlphaFoldDB" id="A0A1S3DUX2"/>
<dbReference type="FunFam" id="1.10.10.60:FF:000029">
    <property type="entry name" value="Homeobox protein Hox-D4"/>
    <property type="match status" value="1"/>
</dbReference>
<feature type="compositionally biased region" description="Basic residues" evidence="11">
    <location>
        <begin position="165"/>
        <end position="179"/>
    </location>
</feature>
<feature type="region of interest" description="Disordered" evidence="11">
    <location>
        <begin position="156"/>
        <end position="192"/>
    </location>
</feature>
<feature type="domain" description="Homeobox" evidence="12">
    <location>
        <begin position="97"/>
        <end position="157"/>
    </location>
</feature>
<dbReference type="GeneID" id="103524708"/>
<dbReference type="InterPro" id="IPR001356">
    <property type="entry name" value="HD"/>
</dbReference>
<dbReference type="InterPro" id="IPR017970">
    <property type="entry name" value="Homeobox_CS"/>
</dbReference>
<feature type="region of interest" description="Disordered" evidence="11">
    <location>
        <begin position="1"/>
        <end position="67"/>
    </location>
</feature>
<accession>A0A1S3DUX2</accession>
<proteinExistence type="inferred from homology"/>
<dbReference type="GO" id="GO:0000981">
    <property type="term" value="F:DNA-binding transcription factor activity, RNA polymerase II-specific"/>
    <property type="evidence" value="ECO:0007669"/>
    <property type="project" value="InterPro"/>
</dbReference>
<evidence type="ECO:0000259" key="12">
    <source>
        <dbReference type="PROSITE" id="PS50071"/>
    </source>
</evidence>
<evidence type="ECO:0000256" key="11">
    <source>
        <dbReference type="SAM" id="MobiDB-lite"/>
    </source>
</evidence>
<dbReference type="GO" id="GO:0009952">
    <property type="term" value="P:anterior/posterior pattern specification"/>
    <property type="evidence" value="ECO:0007669"/>
    <property type="project" value="TreeGrafter"/>
</dbReference>
<dbReference type="PRINTS" id="PR00025">
    <property type="entry name" value="ANTENNAPEDIA"/>
</dbReference>
<evidence type="ECO:0000256" key="1">
    <source>
        <dbReference type="ARBA" id="ARBA00004123"/>
    </source>
</evidence>
<dbReference type="InterPro" id="IPR050609">
    <property type="entry name" value="Antp_homeobox_Deformed_sf"/>
</dbReference>
<comment type="subcellular location">
    <subcellularLocation>
        <location evidence="1 9 10">Nucleus</location>
    </subcellularLocation>
</comment>
<dbReference type="PANTHER" id="PTHR45771">
    <property type="entry name" value="HOMEOTIC PROTEIN DEFORMED"/>
    <property type="match status" value="1"/>
</dbReference>
<evidence type="ECO:0000256" key="10">
    <source>
        <dbReference type="RuleBase" id="RU000682"/>
    </source>
</evidence>
<dbReference type="CDD" id="cd00086">
    <property type="entry name" value="homeodomain"/>
    <property type="match status" value="1"/>
</dbReference>
<dbReference type="GO" id="GO:0000978">
    <property type="term" value="F:RNA polymerase II cis-regulatory region sequence-specific DNA binding"/>
    <property type="evidence" value="ECO:0007669"/>
    <property type="project" value="TreeGrafter"/>
</dbReference>
<evidence type="ECO:0000256" key="7">
    <source>
        <dbReference type="ARBA" id="ARBA00023242"/>
    </source>
</evidence>
<evidence type="ECO:0000256" key="8">
    <source>
        <dbReference type="ARBA" id="ARBA00038235"/>
    </source>
</evidence>
<evidence type="ECO:0000256" key="3">
    <source>
        <dbReference type="ARBA" id="ARBA00023015"/>
    </source>
</evidence>